<evidence type="ECO:0000313" key="1">
    <source>
        <dbReference type="EMBL" id="GAE92846.1"/>
    </source>
</evidence>
<dbReference type="Proteomes" id="UP000019102">
    <property type="component" value="Unassembled WGS sequence"/>
</dbReference>
<dbReference type="AlphaFoldDB" id="W4VI51"/>
<name>W4VI51_9BACI</name>
<proteinExistence type="predicted"/>
<reference evidence="1 2" key="1">
    <citation type="journal article" date="2014" name="Genome Announc.">
        <title>Draft Genome Sequence of the Boron-Tolerant and Moderately Halotolerant Bacterium Gracilibacillus boraciitolerans JCM 21714T.</title>
        <authorList>
            <person name="Ahmed I."/>
            <person name="Oshima K."/>
            <person name="Suda W."/>
            <person name="Kitamura K."/>
            <person name="Iida T."/>
            <person name="Ohmori Y."/>
            <person name="Fujiwara T."/>
            <person name="Hattori M."/>
            <person name="Ohkuma M."/>
        </authorList>
    </citation>
    <scope>NUCLEOTIDE SEQUENCE [LARGE SCALE GENOMIC DNA]</scope>
    <source>
        <strain evidence="1 2">JCM 21714</strain>
    </source>
</reference>
<dbReference type="eggNOG" id="COG2723">
    <property type="taxonomic scope" value="Bacteria"/>
</dbReference>
<comment type="caution">
    <text evidence="1">The sequence shown here is derived from an EMBL/GenBank/DDBJ whole genome shotgun (WGS) entry which is preliminary data.</text>
</comment>
<dbReference type="STRING" id="1298598.JCM21714_1867"/>
<keyword evidence="2" id="KW-1185">Reference proteome</keyword>
<organism evidence="1 2">
    <name type="scientific">Gracilibacillus boraciitolerans JCM 21714</name>
    <dbReference type="NCBI Taxonomy" id="1298598"/>
    <lineage>
        <taxon>Bacteria</taxon>
        <taxon>Bacillati</taxon>
        <taxon>Bacillota</taxon>
        <taxon>Bacilli</taxon>
        <taxon>Bacillales</taxon>
        <taxon>Bacillaceae</taxon>
        <taxon>Gracilibacillus</taxon>
    </lineage>
</organism>
<dbReference type="Gene3D" id="3.20.20.80">
    <property type="entry name" value="Glycosidases"/>
    <property type="match status" value="1"/>
</dbReference>
<accession>W4VI51</accession>
<dbReference type="GO" id="GO:0005975">
    <property type="term" value="P:carbohydrate metabolic process"/>
    <property type="evidence" value="ECO:0007669"/>
    <property type="project" value="InterPro"/>
</dbReference>
<gene>
    <name evidence="1" type="ORF">JCM21714_1867</name>
</gene>
<dbReference type="SUPFAM" id="SSF51445">
    <property type="entry name" value="(Trans)glycosidases"/>
    <property type="match status" value="1"/>
</dbReference>
<evidence type="ECO:0000313" key="2">
    <source>
        <dbReference type="Proteomes" id="UP000019102"/>
    </source>
</evidence>
<protein>
    <submittedName>
        <fullName evidence="1">Beta-glucosidase</fullName>
    </submittedName>
</protein>
<dbReference type="Pfam" id="PF00232">
    <property type="entry name" value="Glyco_hydro_1"/>
    <property type="match status" value="1"/>
</dbReference>
<dbReference type="InterPro" id="IPR017853">
    <property type="entry name" value="GH"/>
</dbReference>
<dbReference type="InterPro" id="IPR001360">
    <property type="entry name" value="Glyco_hydro_1"/>
</dbReference>
<dbReference type="EMBL" id="BAVS01000007">
    <property type="protein sequence ID" value="GAE92846.1"/>
    <property type="molecule type" value="Genomic_DNA"/>
</dbReference>
<sequence length="39" mass="4243">MTLEYKFPEGFWWGSATSATQIEGATNEDGKGKTFGSLV</sequence>
<dbReference type="GO" id="GO:0004553">
    <property type="term" value="F:hydrolase activity, hydrolyzing O-glycosyl compounds"/>
    <property type="evidence" value="ECO:0007669"/>
    <property type="project" value="InterPro"/>
</dbReference>